<feature type="compositionally biased region" description="Low complexity" evidence="1">
    <location>
        <begin position="233"/>
        <end position="275"/>
    </location>
</feature>
<name>A0ABX8BIE3_9ACTN</name>
<feature type="compositionally biased region" description="Low complexity" evidence="1">
    <location>
        <begin position="94"/>
        <end position="103"/>
    </location>
</feature>
<evidence type="ECO:0000256" key="1">
    <source>
        <dbReference type="SAM" id="MobiDB-lite"/>
    </source>
</evidence>
<accession>A0ABX8BIE3</accession>
<reference evidence="2 3" key="1">
    <citation type="submission" date="2021-05" db="EMBL/GenBank/DDBJ databases">
        <title>Direct Submission.</title>
        <authorList>
            <person name="Li K."/>
            <person name="Gao J."/>
        </authorList>
    </citation>
    <scope>NUCLEOTIDE SEQUENCE [LARGE SCALE GENOMIC DNA]</scope>
    <source>
        <strain evidence="2 3">Mg02</strain>
    </source>
</reference>
<feature type="compositionally biased region" description="Low complexity" evidence="1">
    <location>
        <begin position="1"/>
        <end position="62"/>
    </location>
</feature>
<dbReference type="RefSeq" id="WP_220562009.1">
    <property type="nucleotide sequence ID" value="NZ_CP074133.1"/>
</dbReference>
<feature type="region of interest" description="Disordered" evidence="1">
    <location>
        <begin position="1"/>
        <end position="103"/>
    </location>
</feature>
<gene>
    <name evidence="2" type="ORF">KGD84_20300</name>
</gene>
<dbReference type="EMBL" id="CP074133">
    <property type="protein sequence ID" value="QUX20812.1"/>
    <property type="molecule type" value="Genomic_DNA"/>
</dbReference>
<protein>
    <submittedName>
        <fullName evidence="2">Uncharacterized protein</fullName>
    </submittedName>
</protein>
<feature type="compositionally biased region" description="Low complexity" evidence="1">
    <location>
        <begin position="290"/>
        <end position="326"/>
    </location>
</feature>
<dbReference type="Proteomes" id="UP000676079">
    <property type="component" value="Chromosome"/>
</dbReference>
<proteinExistence type="predicted"/>
<evidence type="ECO:0000313" key="3">
    <source>
        <dbReference type="Proteomes" id="UP000676079"/>
    </source>
</evidence>
<organism evidence="2 3">
    <name type="scientific">Nocardiopsis changdeensis</name>
    <dbReference type="NCBI Taxonomy" id="2831969"/>
    <lineage>
        <taxon>Bacteria</taxon>
        <taxon>Bacillati</taxon>
        <taxon>Actinomycetota</taxon>
        <taxon>Actinomycetes</taxon>
        <taxon>Streptosporangiales</taxon>
        <taxon>Nocardiopsidaceae</taxon>
        <taxon>Nocardiopsis</taxon>
    </lineage>
</organism>
<evidence type="ECO:0000313" key="2">
    <source>
        <dbReference type="EMBL" id="QUX20812.1"/>
    </source>
</evidence>
<feature type="region of interest" description="Disordered" evidence="1">
    <location>
        <begin position="144"/>
        <end position="394"/>
    </location>
</feature>
<sequence>MSPNPASGAPVPEEAPGAAARPAPASAAPAAEDFGAALNGGAPAAEQSAERAAGQATAAAPAPEAPREQEGPGPEGPARRVGSVVGADREAAAEAEPALDRPGAPMLAGAAIAGLILVAAPFAVVTGTGGGPVSLDVMAGGEPVSPALSGQAQAGAQAGGQTGGQPGGQAGGDTGSGQSVPAGGEGGGSPVTDTAPDTGYVPEVQPDLRAPTMPDPGDTVGGSAVQTSTPDRGSAPEAEPPAAEGAEADTGAVAASDGSGDTAGDTAGDPASDTAGDGGDSAGEAEAETGTDAAADPPAGEDAAGAEGGPPAQEGDAADGAAAGAQEGRGEESAAEAFSDTGSAGDGAGQTAPQDSGDAAQNANAADPAGPQDPGVPQDPSAANGGDSSVLGGVAERFAPTDGSYLAVAGPGCPALPGASYGHEGRWGGAEDADEGWATRPGGYDGEGCAGEYDALPVSGDPEQGNGQYAVWSFVPGREGVSCELYVHVPDDESPLWLAPGEARYLIRPGVGTEQPPVAVFGFDQSQVRGGWVQVTGFVTPAAEFTVELTNAGADPLAAQEGASAHVAASAVRASCP</sequence>
<feature type="compositionally biased region" description="Low complexity" evidence="1">
    <location>
        <begin position="354"/>
        <end position="381"/>
    </location>
</feature>
<feature type="compositionally biased region" description="Gly residues" evidence="1">
    <location>
        <begin position="157"/>
        <end position="175"/>
    </location>
</feature>
<keyword evidence="3" id="KW-1185">Reference proteome</keyword>